<protein>
    <submittedName>
        <fullName evidence="2">DEAD/DEAH box helicase family protein</fullName>
    </submittedName>
</protein>
<evidence type="ECO:0000313" key="2">
    <source>
        <dbReference type="EMBL" id="MDN5064831.1"/>
    </source>
</evidence>
<dbReference type="PANTHER" id="PTHR47396:SF1">
    <property type="entry name" value="ATP-DEPENDENT HELICASE IRC3-RELATED"/>
    <property type="match status" value="1"/>
</dbReference>
<dbReference type="GO" id="GO:0005829">
    <property type="term" value="C:cytosol"/>
    <property type="evidence" value="ECO:0007669"/>
    <property type="project" value="TreeGrafter"/>
</dbReference>
<dbReference type="InterPro" id="IPR006935">
    <property type="entry name" value="Helicase/UvrB_N"/>
</dbReference>
<dbReference type="Proteomes" id="UP001171529">
    <property type="component" value="Unassembled WGS sequence"/>
</dbReference>
<dbReference type="SMART" id="SM00487">
    <property type="entry name" value="DEXDc"/>
    <property type="match status" value="1"/>
</dbReference>
<evidence type="ECO:0000259" key="1">
    <source>
        <dbReference type="PROSITE" id="PS51192"/>
    </source>
</evidence>
<dbReference type="Pfam" id="PF04851">
    <property type="entry name" value="ResIII"/>
    <property type="match status" value="1"/>
</dbReference>
<accession>A0AAW7PTV5</accession>
<keyword evidence="2" id="KW-0378">Hydrolase</keyword>
<keyword evidence="2" id="KW-0067">ATP-binding</keyword>
<dbReference type="InterPro" id="IPR027417">
    <property type="entry name" value="P-loop_NTPase"/>
</dbReference>
<dbReference type="GO" id="GO:0005524">
    <property type="term" value="F:ATP binding"/>
    <property type="evidence" value="ECO:0007669"/>
    <property type="project" value="InterPro"/>
</dbReference>
<dbReference type="AlphaFoldDB" id="A0AAW7PTV5"/>
<organism evidence="2 3">
    <name type="scientific">Aliarcobacter butzleri</name>
    <dbReference type="NCBI Taxonomy" id="28197"/>
    <lineage>
        <taxon>Bacteria</taxon>
        <taxon>Pseudomonadati</taxon>
        <taxon>Campylobacterota</taxon>
        <taxon>Epsilonproteobacteria</taxon>
        <taxon>Campylobacterales</taxon>
        <taxon>Arcobacteraceae</taxon>
        <taxon>Aliarcobacter</taxon>
    </lineage>
</organism>
<dbReference type="GO" id="GO:0003677">
    <property type="term" value="F:DNA binding"/>
    <property type="evidence" value="ECO:0007669"/>
    <property type="project" value="InterPro"/>
</dbReference>
<dbReference type="PROSITE" id="PS51192">
    <property type="entry name" value="HELICASE_ATP_BIND_1"/>
    <property type="match status" value="1"/>
</dbReference>
<dbReference type="InterPro" id="IPR050742">
    <property type="entry name" value="Helicase_Restrict-Modif_Enz"/>
</dbReference>
<keyword evidence="2" id="KW-0347">Helicase</keyword>
<dbReference type="PANTHER" id="PTHR47396">
    <property type="entry name" value="TYPE I RESTRICTION ENZYME ECOKI R PROTEIN"/>
    <property type="match status" value="1"/>
</dbReference>
<name>A0AAW7PTV5_9BACT</name>
<dbReference type="EMBL" id="JAPZDC010000015">
    <property type="protein sequence ID" value="MDN5064831.1"/>
    <property type="molecule type" value="Genomic_DNA"/>
</dbReference>
<sequence length="850" mass="99956">MSSFLYEKIENFFDGVDKPGISSSIINNLKYPLRPYQKEALENFICYMQMHKKYKDLPNKHLLFHMATGSGKTNIIASSILYLYEKGYRDFIFFVNTNNIITKTVENLVNSNSNKYLFSPKITINNQQITINQIVDNFSISKKDDINIHFTTIHKLHSDLELITKENAITYDDFKDKKIVLIADEAHHLDNEKVDERSWWQTVQNLLKTNKENILLEFTATAKLQNSYYDDKIIYDYPLIKFREDKYSKDIVLINDGLSQNKRILQAIMISEYRQIVASEFLNKSIKPIIMFKNPKGIKNIDKNFEDFVKLIEDLKPQDLEDIFESSEIKAIKELQKLINIDDFTKRLKHSFAKEKCLVIYSTSEDKLEKLKNLNNLEDEHNHIRAIFAVEILNEGWDVLNLFDIVKLDEAKISGKNTVSEAQLIGRGARYFPFVYENENSDKYKRKFDKDFTNPIKILEEMYFHSVNQSEYIKNLKTELSKIGLMDKEENVKTVTLRLKKSFLEDELYKNGVVYVNEKIAIDRTKYNSISSYMGSSYKNQSQNIDNSSSQTMIFEEEIKSSNLTISTVLKISDFDKNLVRVAINKKPFFSFSNLKKYFTNLKSINQFICDGDFLGEIEWHIKSAKKLNIDDDFKISLVLEVLEIIEKKLLANKTNFVGSHRFYPVRISQKVLKEKTIKLKDSATRIDVKDDWYVFEEHFGTNEERAFTDFMFKISDDLKDKYKKVLLLRNEKAFKIHSFDEARDGEGFEPDFLLLLQNDRCYFQVFCEPKGNWSKDKINGFESSSEKWKNDFLKDITKCTNENKIRLENINGNSLSLYENKCYRIFGLPFYNYELENEFRNNFNMLLTS</sequence>
<feature type="domain" description="Helicase ATP-binding" evidence="1">
    <location>
        <begin position="53"/>
        <end position="240"/>
    </location>
</feature>
<comment type="caution">
    <text evidence="2">The sequence shown here is derived from an EMBL/GenBank/DDBJ whole genome shotgun (WGS) entry which is preliminary data.</text>
</comment>
<reference evidence="2" key="1">
    <citation type="submission" date="2022-12" db="EMBL/GenBank/DDBJ databases">
        <authorList>
            <person name="Uljanovas D."/>
        </authorList>
    </citation>
    <scope>NUCLEOTIDE SEQUENCE</scope>
    <source>
        <strain evidence="2">RCM39</strain>
    </source>
</reference>
<dbReference type="RefSeq" id="WP_152058403.1">
    <property type="nucleotide sequence ID" value="NZ_CABVSS010000002.1"/>
</dbReference>
<proteinExistence type="predicted"/>
<dbReference type="Gene3D" id="3.40.50.300">
    <property type="entry name" value="P-loop containing nucleotide triphosphate hydrolases"/>
    <property type="match status" value="1"/>
</dbReference>
<dbReference type="SUPFAM" id="SSF52540">
    <property type="entry name" value="P-loop containing nucleoside triphosphate hydrolases"/>
    <property type="match status" value="2"/>
</dbReference>
<dbReference type="GO" id="GO:0016787">
    <property type="term" value="F:hydrolase activity"/>
    <property type="evidence" value="ECO:0007669"/>
    <property type="project" value="InterPro"/>
</dbReference>
<gene>
    <name evidence="2" type="ORF">O8C91_11600</name>
</gene>
<dbReference type="CDD" id="cd18785">
    <property type="entry name" value="SF2_C"/>
    <property type="match status" value="1"/>
</dbReference>
<dbReference type="InterPro" id="IPR014001">
    <property type="entry name" value="Helicase_ATP-bd"/>
</dbReference>
<dbReference type="GO" id="GO:0004386">
    <property type="term" value="F:helicase activity"/>
    <property type="evidence" value="ECO:0007669"/>
    <property type="project" value="UniProtKB-KW"/>
</dbReference>
<keyword evidence="2" id="KW-0547">Nucleotide-binding</keyword>
<reference evidence="2" key="2">
    <citation type="journal article" date="2023" name="Microorganisms">
        <title>Genomic Characterization of Arcobacter butzleri Strains Isolated from Various Sources in Lithuania.</title>
        <authorList>
            <person name="Uljanovas D."/>
            <person name="Golz G."/>
            <person name="Fleischmann S."/>
            <person name="Kudirkiene E."/>
            <person name="Kasetiene N."/>
            <person name="Grineviciene A."/>
            <person name="Tamuleviciene E."/>
            <person name="Aksomaitiene J."/>
            <person name="Alter T."/>
            <person name="Malakauskas M."/>
        </authorList>
    </citation>
    <scope>NUCLEOTIDE SEQUENCE</scope>
    <source>
        <strain evidence="2">RCM39</strain>
    </source>
</reference>
<evidence type="ECO:0000313" key="3">
    <source>
        <dbReference type="Proteomes" id="UP001171529"/>
    </source>
</evidence>